<keyword evidence="4" id="KW-0418">Kinase</keyword>
<keyword evidence="2" id="KW-0119">Carbohydrate metabolism</keyword>
<evidence type="ECO:0000259" key="5">
    <source>
        <dbReference type="Pfam" id="PF00370"/>
    </source>
</evidence>
<organism evidence="7 8">
    <name type="scientific">Xylanimonas allomyrinae</name>
    <dbReference type="NCBI Taxonomy" id="2509459"/>
    <lineage>
        <taxon>Bacteria</taxon>
        <taxon>Bacillati</taxon>
        <taxon>Actinomycetota</taxon>
        <taxon>Actinomycetes</taxon>
        <taxon>Micrococcales</taxon>
        <taxon>Promicromonosporaceae</taxon>
        <taxon>Xylanimonas</taxon>
    </lineage>
</organism>
<dbReference type="Pfam" id="PF02782">
    <property type="entry name" value="FGGY_C"/>
    <property type="match status" value="1"/>
</dbReference>
<proteinExistence type="inferred from homology"/>
<accession>A0A4V0YEI2</accession>
<evidence type="ECO:0000259" key="6">
    <source>
        <dbReference type="Pfam" id="PF02782"/>
    </source>
</evidence>
<dbReference type="SUPFAM" id="SSF53067">
    <property type="entry name" value="Actin-like ATPase domain"/>
    <property type="match status" value="2"/>
</dbReference>
<evidence type="ECO:0000256" key="1">
    <source>
        <dbReference type="ARBA" id="ARBA00009156"/>
    </source>
</evidence>
<dbReference type="GO" id="GO:0016301">
    <property type="term" value="F:kinase activity"/>
    <property type="evidence" value="ECO:0007669"/>
    <property type="project" value="UniProtKB-KW"/>
</dbReference>
<evidence type="ECO:0000313" key="7">
    <source>
        <dbReference type="EMBL" id="QAY64301.1"/>
    </source>
</evidence>
<keyword evidence="3" id="KW-0808">Transferase</keyword>
<dbReference type="PANTHER" id="PTHR43095:SF5">
    <property type="entry name" value="XYLULOSE KINASE"/>
    <property type="match status" value="1"/>
</dbReference>
<dbReference type="RefSeq" id="WP_129205454.1">
    <property type="nucleotide sequence ID" value="NZ_CP035495.1"/>
</dbReference>
<dbReference type="Gene3D" id="3.30.420.40">
    <property type="match status" value="2"/>
</dbReference>
<dbReference type="AlphaFoldDB" id="A0A4V0YEI2"/>
<dbReference type="OrthoDB" id="9760563at2"/>
<dbReference type="PANTHER" id="PTHR43095">
    <property type="entry name" value="SUGAR KINASE"/>
    <property type="match status" value="1"/>
</dbReference>
<keyword evidence="2" id="KW-0859">Xylose metabolism</keyword>
<dbReference type="Pfam" id="PF00370">
    <property type="entry name" value="FGGY_N"/>
    <property type="match status" value="1"/>
</dbReference>
<gene>
    <name evidence="7" type="ORF">ET495_15030</name>
</gene>
<dbReference type="InterPro" id="IPR043129">
    <property type="entry name" value="ATPase_NBD"/>
</dbReference>
<dbReference type="Proteomes" id="UP000291758">
    <property type="component" value="Chromosome"/>
</dbReference>
<protein>
    <submittedName>
        <fullName evidence="7">ATPase</fullName>
    </submittedName>
</protein>
<evidence type="ECO:0000256" key="4">
    <source>
        <dbReference type="ARBA" id="ARBA00022777"/>
    </source>
</evidence>
<feature type="domain" description="Carbohydrate kinase FGGY C-terminal" evidence="6">
    <location>
        <begin position="291"/>
        <end position="488"/>
    </location>
</feature>
<feature type="domain" description="Carbohydrate kinase FGGY N-terminal" evidence="5">
    <location>
        <begin position="22"/>
        <end position="254"/>
    </location>
</feature>
<dbReference type="GO" id="GO:0042732">
    <property type="term" value="P:D-xylose metabolic process"/>
    <property type="evidence" value="ECO:0007669"/>
    <property type="project" value="UniProtKB-KW"/>
</dbReference>
<name>A0A4V0YEI2_9MICO</name>
<dbReference type="KEGG" id="xyl:ET495_15030"/>
<evidence type="ECO:0000256" key="3">
    <source>
        <dbReference type="ARBA" id="ARBA00022679"/>
    </source>
</evidence>
<dbReference type="InterPro" id="IPR018484">
    <property type="entry name" value="FGGY_N"/>
</dbReference>
<comment type="similarity">
    <text evidence="1">Belongs to the FGGY kinase family.</text>
</comment>
<keyword evidence="8" id="KW-1185">Reference proteome</keyword>
<dbReference type="EMBL" id="CP035495">
    <property type="protein sequence ID" value="QAY64301.1"/>
    <property type="molecule type" value="Genomic_DNA"/>
</dbReference>
<dbReference type="InterPro" id="IPR018485">
    <property type="entry name" value="FGGY_C"/>
</dbReference>
<evidence type="ECO:0000313" key="8">
    <source>
        <dbReference type="Proteomes" id="UP000291758"/>
    </source>
</evidence>
<sequence length="548" mass="56252">MDRDRHDDVTSARDAVVAGRTTLGIELGSTNIKACLVGPDSRTIAVGSFTWENQFVDRVWTYSLDAVHEGLRGAFAALAADVRERYGVPLTAVGGLGVSAMMHGYLAFDAAGDLLVPFRTWRNTSTGQAAAELTRALEFNVPLRWSVAHLYQAMLDEEPHVPQVAFLTTLAGYVHWRLTGERVLGVGDASGMFPVDASTGDYDEARLAAFDALAAARGTAAPARASLRAPLRALLPSVLPAGAAAGRLTPEGAALLDPTGTFAAGVPLCPPEGDAGTGMVATNAVAPRTGNVSAGTSIFAMVVLEKALAAVHPEIDVVTTPSGDPVAMVHCNNGASELGAWAQVFEQFARALGVEAGQGAVFAALLGAALDGDPDGGGLLAYNYLSGETITGLDEGRPLLVRTPGSRLTLANFARTQVCSVFATLALGMRTLAAEGVAVDALLAHGGLFRTPGVAQRLLAAAVDAPVAVAATAGEGGAWGVAVLAAYTAAVADGEERALAAWLDEHVFADALTVVARPEAADVAGMGAYLERYTAGLSIEHAAVAAIH</sequence>
<reference evidence="7 8" key="1">
    <citation type="submission" date="2019-01" db="EMBL/GenBank/DDBJ databases">
        <title>Genome sequencing of strain 2JSPR-7.</title>
        <authorList>
            <person name="Heo J."/>
            <person name="Kim S.-J."/>
            <person name="Kim J.-S."/>
            <person name="Hong S.-B."/>
            <person name="Kwon S.-W."/>
        </authorList>
    </citation>
    <scope>NUCLEOTIDE SEQUENCE [LARGE SCALE GENOMIC DNA]</scope>
    <source>
        <strain evidence="7 8">2JSPR-7</strain>
    </source>
</reference>
<dbReference type="InterPro" id="IPR050406">
    <property type="entry name" value="FGGY_Carb_Kinase"/>
</dbReference>
<evidence type="ECO:0000256" key="2">
    <source>
        <dbReference type="ARBA" id="ARBA00022629"/>
    </source>
</evidence>